<dbReference type="PIRSF" id="PIRSF000535">
    <property type="entry name" value="1PFK/6PFK/LacC"/>
    <property type="match status" value="1"/>
</dbReference>
<dbReference type="InterPro" id="IPR002139">
    <property type="entry name" value="Ribo/fructo_kinase"/>
</dbReference>
<keyword evidence="5" id="KW-0067">ATP-binding</keyword>
<evidence type="ECO:0000256" key="5">
    <source>
        <dbReference type="ARBA" id="ARBA00022840"/>
    </source>
</evidence>
<accession>U3GVB3</accession>
<dbReference type="HOGENOM" id="CLU_050013_0_0_11"/>
<dbReference type="InterPro" id="IPR002173">
    <property type="entry name" value="Carboh/pur_kinase_PfkB_CS"/>
</dbReference>
<dbReference type="GO" id="GO:0008443">
    <property type="term" value="F:phosphofructokinase activity"/>
    <property type="evidence" value="ECO:0007669"/>
    <property type="project" value="TreeGrafter"/>
</dbReference>
<protein>
    <recommendedName>
        <fullName evidence="8">Carbohydrate kinase PfkB domain-containing protein</fullName>
    </recommendedName>
</protein>
<evidence type="ECO:0000256" key="6">
    <source>
        <dbReference type="PIRNR" id="PIRNR000535"/>
    </source>
</evidence>
<dbReference type="AlphaFoldDB" id="U3GVB3"/>
<feature type="domain" description="Carbohydrate kinase PfkB" evidence="8">
    <location>
        <begin position="19"/>
        <end position="329"/>
    </location>
</feature>
<dbReference type="OrthoDB" id="9801219at2"/>
<dbReference type="GO" id="GO:0005524">
    <property type="term" value="F:ATP binding"/>
    <property type="evidence" value="ECO:0007669"/>
    <property type="project" value="UniProtKB-KW"/>
</dbReference>
<dbReference type="CDD" id="cd01164">
    <property type="entry name" value="FruK_PfkB_like"/>
    <property type="match status" value="1"/>
</dbReference>
<dbReference type="eggNOG" id="COG1105">
    <property type="taxonomic scope" value="Bacteria"/>
</dbReference>
<evidence type="ECO:0000256" key="3">
    <source>
        <dbReference type="ARBA" id="ARBA00022741"/>
    </source>
</evidence>
<dbReference type="KEGG" id="caz:CARG_05680"/>
<dbReference type="InterPro" id="IPR011611">
    <property type="entry name" value="PfkB_dom"/>
</dbReference>
<evidence type="ECO:0000313" key="10">
    <source>
        <dbReference type="Proteomes" id="UP000016943"/>
    </source>
</evidence>
<dbReference type="PROSITE" id="PS00584">
    <property type="entry name" value="PFKB_KINASES_2"/>
    <property type="match status" value="1"/>
</dbReference>
<evidence type="ECO:0000256" key="4">
    <source>
        <dbReference type="ARBA" id="ARBA00022777"/>
    </source>
</evidence>
<organism evidence="9 10">
    <name type="scientific">Corynebacterium argentoratense DSM 44202</name>
    <dbReference type="NCBI Taxonomy" id="1348662"/>
    <lineage>
        <taxon>Bacteria</taxon>
        <taxon>Bacillati</taxon>
        <taxon>Actinomycetota</taxon>
        <taxon>Actinomycetes</taxon>
        <taxon>Mycobacteriales</taxon>
        <taxon>Corynebacteriaceae</taxon>
        <taxon>Corynebacterium</taxon>
    </lineage>
</organism>
<dbReference type="RefSeq" id="WP_020976418.1">
    <property type="nucleotide sequence ID" value="NC_022198.1"/>
</dbReference>
<evidence type="ECO:0000259" key="8">
    <source>
        <dbReference type="Pfam" id="PF00294"/>
    </source>
</evidence>
<keyword evidence="10" id="KW-1185">Reference proteome</keyword>
<dbReference type="PATRIC" id="fig|1348662.3.peg.1111"/>
<dbReference type="InterPro" id="IPR029056">
    <property type="entry name" value="Ribokinase-like"/>
</dbReference>
<dbReference type="InterPro" id="IPR017583">
    <property type="entry name" value="Tagatose/fructose_Pkinase"/>
</dbReference>
<evidence type="ECO:0000256" key="7">
    <source>
        <dbReference type="RuleBase" id="RU003704"/>
    </source>
</evidence>
<dbReference type="EMBL" id="CP006365">
    <property type="protein sequence ID" value="AGU15264.1"/>
    <property type="molecule type" value="Genomic_DNA"/>
</dbReference>
<sequence>MILTVTPNPSIDQTLVLGERITRGTVQRLQSFHAVAGGKGVNVSGACALAGQATRALFISPTTDPFVHLVANTGIDTRFVPTEDQVRTNITIVEPGGETSKLNGAGPLITLEVAAALADTVLEEAERLPDNSWIVLAGSLPPGLPEWWYAEIIPLIRQAAPTTKIAVDTSDAPLRSLTAPIAPDRPSTTLRGEAKNRLPDLLKPNAFELAQLVQGQRDAASWATRFEQQAERGDFSDVVAAARTVVNKGIPHVLVTLGPSGAVLATADGAWIAQPPQTNVVSTVGAGDATLAGFLLGRLAKQNLEDCLTQAVAYGTAATTLQGTQMPSPHLVAKVRSKVIGTNITG</sequence>
<keyword evidence="3" id="KW-0547">Nucleotide-binding</keyword>
<evidence type="ECO:0000256" key="2">
    <source>
        <dbReference type="ARBA" id="ARBA00022679"/>
    </source>
</evidence>
<gene>
    <name evidence="9" type="ORF">CARG_05680</name>
</gene>
<name>U3GVB3_9CORY</name>
<comment type="similarity">
    <text evidence="1 7">Belongs to the carbohydrate kinase PfkB family.</text>
</comment>
<evidence type="ECO:0000313" key="9">
    <source>
        <dbReference type="EMBL" id="AGU15264.1"/>
    </source>
</evidence>
<dbReference type="PANTHER" id="PTHR46566">
    <property type="entry name" value="1-PHOSPHOFRUCTOKINASE-RELATED"/>
    <property type="match status" value="1"/>
</dbReference>
<dbReference type="Pfam" id="PF00294">
    <property type="entry name" value="PfkB"/>
    <property type="match status" value="1"/>
</dbReference>
<dbReference type="PANTHER" id="PTHR46566:SF2">
    <property type="entry name" value="ATP-DEPENDENT 6-PHOSPHOFRUCTOKINASE ISOZYME 2"/>
    <property type="match status" value="1"/>
</dbReference>
<dbReference type="STRING" id="1348662.CARG_05680"/>
<evidence type="ECO:0000256" key="1">
    <source>
        <dbReference type="ARBA" id="ARBA00010688"/>
    </source>
</evidence>
<dbReference type="PRINTS" id="PR00990">
    <property type="entry name" value="RIBOKINASE"/>
</dbReference>
<proteinExistence type="inferred from homology"/>
<dbReference type="GeneID" id="78249912"/>
<dbReference type="Gene3D" id="3.40.1190.20">
    <property type="match status" value="1"/>
</dbReference>
<dbReference type="NCBIfam" id="TIGR03168">
    <property type="entry name" value="1-PFK"/>
    <property type="match status" value="1"/>
</dbReference>
<dbReference type="GO" id="GO:0005829">
    <property type="term" value="C:cytosol"/>
    <property type="evidence" value="ECO:0007669"/>
    <property type="project" value="TreeGrafter"/>
</dbReference>
<keyword evidence="4 7" id="KW-0418">Kinase</keyword>
<keyword evidence="2 6" id="KW-0808">Transferase</keyword>
<dbReference type="SUPFAM" id="SSF53613">
    <property type="entry name" value="Ribokinase-like"/>
    <property type="match status" value="1"/>
</dbReference>
<dbReference type="Proteomes" id="UP000016943">
    <property type="component" value="Chromosome"/>
</dbReference>
<reference evidence="9 10" key="1">
    <citation type="journal article" date="2013" name="Genome Announc.">
        <title>Whole-Genome Sequence of the Clinical Strain Corynebacterium argentoratense DSM 44202, Isolated from a Human Throat Specimen.</title>
        <authorList>
            <person name="Bomholt C."/>
            <person name="Glaub A."/>
            <person name="Gravermann K."/>
            <person name="Albersmeier A."/>
            <person name="Brinkrolf K."/>
            <person name="Ruckert C."/>
            <person name="Tauch A."/>
        </authorList>
    </citation>
    <scope>NUCLEOTIDE SEQUENCE [LARGE SCALE GENOMIC DNA]</scope>
    <source>
        <strain evidence="9">DSM 44202</strain>
    </source>
</reference>